<evidence type="ECO:0000256" key="1">
    <source>
        <dbReference type="SAM" id="MobiDB-lite"/>
    </source>
</evidence>
<dbReference type="RefSeq" id="WP_005828120.1">
    <property type="nucleotide sequence ID" value="NZ_JNHN01000004.1"/>
</dbReference>
<organism evidence="2 3">
    <name type="scientific">Bacteroides uniformis str. 3978 T3 ii</name>
    <dbReference type="NCBI Taxonomy" id="1339349"/>
    <lineage>
        <taxon>Bacteria</taxon>
        <taxon>Pseudomonadati</taxon>
        <taxon>Bacteroidota</taxon>
        <taxon>Bacteroidia</taxon>
        <taxon>Bacteroidales</taxon>
        <taxon>Bacteroidaceae</taxon>
        <taxon>Bacteroides</taxon>
    </lineage>
</organism>
<feature type="region of interest" description="Disordered" evidence="1">
    <location>
        <begin position="1"/>
        <end position="33"/>
    </location>
</feature>
<dbReference type="GeneID" id="99751789"/>
<name>A0A078SSL2_BACUN</name>
<protein>
    <submittedName>
        <fullName evidence="2">Uncharacterized protein</fullName>
    </submittedName>
</protein>
<feature type="compositionally biased region" description="Basic and acidic residues" evidence="1">
    <location>
        <begin position="1"/>
        <end position="12"/>
    </location>
</feature>
<dbReference type="Proteomes" id="UP000028013">
    <property type="component" value="Unassembled WGS sequence"/>
</dbReference>
<evidence type="ECO:0000313" key="2">
    <source>
        <dbReference type="EMBL" id="KDS64869.1"/>
    </source>
</evidence>
<accession>A0A078SSL2</accession>
<proteinExistence type="predicted"/>
<evidence type="ECO:0000313" key="3">
    <source>
        <dbReference type="Proteomes" id="UP000028013"/>
    </source>
</evidence>
<reference evidence="2 3" key="1">
    <citation type="submission" date="2014-04" db="EMBL/GenBank/DDBJ databases">
        <authorList>
            <person name="Sears C."/>
            <person name="Carroll K."/>
            <person name="Sack B.R."/>
            <person name="Qadri F."/>
            <person name="Myers L.L."/>
            <person name="Chung G.-T."/>
            <person name="Escheverria P."/>
            <person name="Fraser C.M."/>
            <person name="Sadzewicz L."/>
            <person name="Shefchek K.A."/>
            <person name="Tallon L."/>
            <person name="Das S.P."/>
            <person name="Daugherty S."/>
            <person name="Mongodin E.F."/>
        </authorList>
    </citation>
    <scope>NUCLEOTIDE SEQUENCE [LARGE SCALE GENOMIC DNA]</scope>
    <source>
        <strain evidence="2 3">3978 T3 ii</strain>
    </source>
</reference>
<sequence>MNIDKKAGHIDPKVALSQAEHEKGTVPGQQIGLYGNADKRDVRQVVKILNPDKNSMESRG</sequence>
<dbReference type="PATRIC" id="fig|1339349.3.peg.78"/>
<dbReference type="EMBL" id="JNHN01000004">
    <property type="protein sequence ID" value="KDS64869.1"/>
    <property type="molecule type" value="Genomic_DNA"/>
</dbReference>
<dbReference type="AlphaFoldDB" id="A0A078SSL2"/>
<gene>
    <name evidence="2" type="ORF">M094_3170</name>
</gene>
<comment type="caution">
    <text evidence="2">The sequence shown here is derived from an EMBL/GenBank/DDBJ whole genome shotgun (WGS) entry which is preliminary data.</text>
</comment>